<gene>
    <name evidence="1" type="ORF">JMJ35_008569</name>
</gene>
<protein>
    <submittedName>
        <fullName evidence="1">Uncharacterized protein</fullName>
    </submittedName>
</protein>
<reference evidence="1" key="1">
    <citation type="submission" date="2023-03" db="EMBL/GenBank/DDBJ databases">
        <title>Complete genome of Cladonia borealis.</title>
        <authorList>
            <person name="Park H."/>
        </authorList>
    </citation>
    <scope>NUCLEOTIDE SEQUENCE</scope>
    <source>
        <strain evidence="1">ANT050790</strain>
    </source>
</reference>
<evidence type="ECO:0000313" key="1">
    <source>
        <dbReference type="EMBL" id="KAK0509198.1"/>
    </source>
</evidence>
<sequence>MTLTRAPLTDLQFSAIYYSNGGHRIVFPNNPQDRGLVSHHLETFLNSPQLQYVEDLHIVMKLFRVPQDLQGAPRDHAHLYILQRVLNKLSEAKVGRNGPVLRTLALEDPSNWMLTDETRIQGCVSQYVKMALDADVETLQWTSLSCPGYAEFTVVEDCGVGNVEVVEVETICVGDDGTPRLTRETWYRHT</sequence>
<proteinExistence type="predicted"/>
<dbReference type="Proteomes" id="UP001166286">
    <property type="component" value="Unassembled WGS sequence"/>
</dbReference>
<keyword evidence="2" id="KW-1185">Reference proteome</keyword>
<accession>A0AA39QWV3</accession>
<comment type="caution">
    <text evidence="1">The sequence shown here is derived from an EMBL/GenBank/DDBJ whole genome shotgun (WGS) entry which is preliminary data.</text>
</comment>
<organism evidence="1 2">
    <name type="scientific">Cladonia borealis</name>
    <dbReference type="NCBI Taxonomy" id="184061"/>
    <lineage>
        <taxon>Eukaryota</taxon>
        <taxon>Fungi</taxon>
        <taxon>Dikarya</taxon>
        <taxon>Ascomycota</taxon>
        <taxon>Pezizomycotina</taxon>
        <taxon>Lecanoromycetes</taxon>
        <taxon>OSLEUM clade</taxon>
        <taxon>Lecanoromycetidae</taxon>
        <taxon>Lecanorales</taxon>
        <taxon>Lecanorineae</taxon>
        <taxon>Cladoniaceae</taxon>
        <taxon>Cladonia</taxon>
    </lineage>
</organism>
<dbReference type="EMBL" id="JAFEKC020000019">
    <property type="protein sequence ID" value="KAK0509198.1"/>
    <property type="molecule type" value="Genomic_DNA"/>
</dbReference>
<name>A0AA39QWV3_9LECA</name>
<evidence type="ECO:0000313" key="2">
    <source>
        <dbReference type="Proteomes" id="UP001166286"/>
    </source>
</evidence>
<dbReference type="AlphaFoldDB" id="A0AA39QWV3"/>